<sequence>MDTSSLFKQLPFSAPDAWAELLPASCPPPSDVVHSASLENTPHQEDSTPNDDDDDWNKILDGQPASHYKWSAWMSDLMKKHGKKWFGRFFAWYIAKVRRRCPPTRKVDTSNAGFCANLKTLEWHAENPQLEDVKHRLGRGRRDDMTAPDFMLGQYNGHSLGLVLDGYVLDVPPVDLETYDLLGVECAHLKMLVGLRVQDPAMDDLCLLILGPVYKSTPSKNASTTSEPGSGTLGEDLNWVDTQYVLAINTASTAPVQIFLVYRYDDYDNEDDDDTDDGATRHEQPELESPPKFCDGPIAFTVAYWERPDRSAILEYSNHTFLRDTDLHVMSTKKPRLADAGYKDDKHPFFPVFLPRDSHSNTCSPSSSSLELFAPAKVL</sequence>
<comment type="caution">
    <text evidence="1">The sequence shown here is derived from an EMBL/GenBank/DDBJ whole genome shotgun (WGS) entry which is preliminary data.</text>
</comment>
<protein>
    <submittedName>
        <fullName evidence="1">Uncharacterized protein</fullName>
    </submittedName>
</protein>
<keyword evidence="2" id="KW-1185">Reference proteome</keyword>
<gene>
    <name evidence="1" type="ORF">H2198_003544</name>
</gene>
<dbReference type="EMBL" id="JAPDRQ010000048">
    <property type="protein sequence ID" value="KAJ9658666.1"/>
    <property type="molecule type" value="Genomic_DNA"/>
</dbReference>
<dbReference type="Proteomes" id="UP001172386">
    <property type="component" value="Unassembled WGS sequence"/>
</dbReference>
<proteinExistence type="predicted"/>
<accession>A0ACC3AAZ7</accession>
<reference evidence="1" key="1">
    <citation type="submission" date="2022-10" db="EMBL/GenBank/DDBJ databases">
        <title>Culturing micro-colonial fungi from biological soil crusts in the Mojave desert and describing Neophaeococcomyces mojavensis, and introducing the new genera and species Taxawa tesnikishii.</title>
        <authorList>
            <person name="Kurbessoian T."/>
            <person name="Stajich J.E."/>
        </authorList>
    </citation>
    <scope>NUCLEOTIDE SEQUENCE</scope>
    <source>
        <strain evidence="1">JES_112</strain>
    </source>
</reference>
<evidence type="ECO:0000313" key="2">
    <source>
        <dbReference type="Proteomes" id="UP001172386"/>
    </source>
</evidence>
<evidence type="ECO:0000313" key="1">
    <source>
        <dbReference type="EMBL" id="KAJ9658666.1"/>
    </source>
</evidence>
<organism evidence="1 2">
    <name type="scientific">Neophaeococcomyces mojaviensis</name>
    <dbReference type="NCBI Taxonomy" id="3383035"/>
    <lineage>
        <taxon>Eukaryota</taxon>
        <taxon>Fungi</taxon>
        <taxon>Dikarya</taxon>
        <taxon>Ascomycota</taxon>
        <taxon>Pezizomycotina</taxon>
        <taxon>Eurotiomycetes</taxon>
        <taxon>Chaetothyriomycetidae</taxon>
        <taxon>Chaetothyriales</taxon>
        <taxon>Chaetothyriales incertae sedis</taxon>
        <taxon>Neophaeococcomyces</taxon>
    </lineage>
</organism>
<name>A0ACC3AAZ7_9EURO</name>